<dbReference type="Gene3D" id="3.50.50.60">
    <property type="entry name" value="FAD/NAD(P)-binding domain"/>
    <property type="match status" value="1"/>
</dbReference>
<protein>
    <recommendedName>
        <fullName evidence="6">Coproporphyrinogen III oxidase</fullName>
        <ecNumber evidence="6">1.3.3.15</ecNumber>
    </recommendedName>
</protein>
<gene>
    <name evidence="8" type="ORF">SD10_01170</name>
</gene>
<evidence type="ECO:0000256" key="4">
    <source>
        <dbReference type="ARBA" id="ARBA00023002"/>
    </source>
</evidence>
<evidence type="ECO:0000259" key="7">
    <source>
        <dbReference type="Pfam" id="PF01593"/>
    </source>
</evidence>
<dbReference type="OrthoDB" id="9805195at2"/>
<dbReference type="InterPro" id="IPR004572">
    <property type="entry name" value="Protoporphyrinogen_oxidase"/>
</dbReference>
<dbReference type="InterPro" id="IPR050464">
    <property type="entry name" value="Zeta_carotene_desat/Oxidored"/>
</dbReference>
<comment type="cofactor">
    <cofactor evidence="1 6">
        <name>FAD</name>
        <dbReference type="ChEBI" id="CHEBI:57692"/>
    </cofactor>
</comment>
<feature type="domain" description="Amine oxidase" evidence="7">
    <location>
        <begin position="10"/>
        <end position="449"/>
    </location>
</feature>
<dbReference type="HOGENOM" id="CLU_009629_3_0_10"/>
<accession>A0A0E3V5J8</accession>
<dbReference type="SUPFAM" id="SSF54373">
    <property type="entry name" value="FAD-linked reductases, C-terminal domain"/>
    <property type="match status" value="1"/>
</dbReference>
<keyword evidence="3 6" id="KW-0274">FAD</keyword>
<dbReference type="STRING" id="1379870.SD10_01170"/>
<dbReference type="NCBIfam" id="TIGR00562">
    <property type="entry name" value="proto_IX_ox"/>
    <property type="match status" value="1"/>
</dbReference>
<keyword evidence="9" id="KW-1185">Reference proteome</keyword>
<evidence type="ECO:0000256" key="3">
    <source>
        <dbReference type="ARBA" id="ARBA00022827"/>
    </source>
</evidence>
<proteinExistence type="inferred from homology"/>
<keyword evidence="4 6" id="KW-0560">Oxidoreductase</keyword>
<evidence type="ECO:0000313" key="8">
    <source>
        <dbReference type="EMBL" id="AKD53716.1"/>
    </source>
</evidence>
<dbReference type="GO" id="GO:0005737">
    <property type="term" value="C:cytoplasm"/>
    <property type="evidence" value="ECO:0007669"/>
    <property type="project" value="UniProtKB-SubCell"/>
</dbReference>
<dbReference type="PANTHER" id="PTHR42923">
    <property type="entry name" value="PROTOPORPHYRINOGEN OXIDASE"/>
    <property type="match status" value="1"/>
</dbReference>
<dbReference type="UniPathway" id="UPA00252"/>
<comment type="catalytic activity">
    <reaction evidence="6">
        <text>coproporphyrinogen III + 3 O2 = coproporphyrin III + 3 H2O2</text>
        <dbReference type="Rhea" id="RHEA:43436"/>
        <dbReference type="ChEBI" id="CHEBI:15379"/>
        <dbReference type="ChEBI" id="CHEBI:16240"/>
        <dbReference type="ChEBI" id="CHEBI:57309"/>
        <dbReference type="ChEBI" id="CHEBI:131725"/>
        <dbReference type="EC" id="1.3.3.15"/>
    </reaction>
</comment>
<evidence type="ECO:0000313" key="9">
    <source>
        <dbReference type="Proteomes" id="UP000033054"/>
    </source>
</evidence>
<evidence type="ECO:0000256" key="2">
    <source>
        <dbReference type="ARBA" id="ARBA00022630"/>
    </source>
</evidence>
<dbReference type="Proteomes" id="UP000033054">
    <property type="component" value="Chromosome"/>
</dbReference>
<dbReference type="Gene3D" id="1.10.3110.10">
    <property type="entry name" value="protoporphyrinogen ix oxidase, domain 3"/>
    <property type="match status" value="1"/>
</dbReference>
<dbReference type="AlphaFoldDB" id="A0A0E3V5J8"/>
<dbReference type="EC" id="1.3.3.15" evidence="6"/>
<dbReference type="RefSeq" id="WP_046375304.1">
    <property type="nucleotide sequence ID" value="NZ_CP010429.1"/>
</dbReference>
<dbReference type="PANTHER" id="PTHR42923:SF3">
    <property type="entry name" value="PROTOPORPHYRINOGEN OXIDASE"/>
    <property type="match status" value="1"/>
</dbReference>
<dbReference type="InterPro" id="IPR036188">
    <property type="entry name" value="FAD/NAD-bd_sf"/>
</dbReference>
<organism evidence="8 9">
    <name type="scientific">Spirosoma radiotolerans</name>
    <dbReference type="NCBI Taxonomy" id="1379870"/>
    <lineage>
        <taxon>Bacteria</taxon>
        <taxon>Pseudomonadati</taxon>
        <taxon>Bacteroidota</taxon>
        <taxon>Cytophagia</taxon>
        <taxon>Cytophagales</taxon>
        <taxon>Cytophagaceae</taxon>
        <taxon>Spirosoma</taxon>
    </lineage>
</organism>
<dbReference type="SUPFAM" id="SSF51905">
    <property type="entry name" value="FAD/NAD(P)-binding domain"/>
    <property type="match status" value="1"/>
</dbReference>
<dbReference type="PATRIC" id="fig|1379870.5.peg.255"/>
<evidence type="ECO:0000256" key="6">
    <source>
        <dbReference type="RuleBase" id="RU364052"/>
    </source>
</evidence>
<keyword evidence="5 6" id="KW-0350">Heme biosynthesis</keyword>
<keyword evidence="6" id="KW-0963">Cytoplasm</keyword>
<dbReference type="GO" id="GO:0004729">
    <property type="term" value="F:oxygen-dependent protoporphyrinogen oxidase activity"/>
    <property type="evidence" value="ECO:0007669"/>
    <property type="project" value="UniProtKB-UniRule"/>
</dbReference>
<comment type="similarity">
    <text evidence="6">Belongs to the protoporphyrinogen/coproporphyrinogen oxidase family. Coproporphyrinogen III oxidase subfamily.</text>
</comment>
<dbReference type="KEGG" id="srd:SD10_01170"/>
<evidence type="ECO:0000256" key="5">
    <source>
        <dbReference type="ARBA" id="ARBA00023133"/>
    </source>
</evidence>
<dbReference type="GO" id="GO:0006783">
    <property type="term" value="P:heme biosynthetic process"/>
    <property type="evidence" value="ECO:0007669"/>
    <property type="project" value="UniProtKB-UniRule"/>
</dbReference>
<comment type="function">
    <text evidence="6">Involved in coproporphyrin-dependent heme b biosynthesis. Catalyzes the oxidation of coproporphyrinogen III to coproporphyrin III.</text>
</comment>
<comment type="subcellular location">
    <subcellularLocation>
        <location evidence="6">Cytoplasm</location>
    </subcellularLocation>
</comment>
<dbReference type="EMBL" id="CP010429">
    <property type="protein sequence ID" value="AKD53716.1"/>
    <property type="molecule type" value="Genomic_DNA"/>
</dbReference>
<dbReference type="Gene3D" id="3.90.660.20">
    <property type="entry name" value="Protoporphyrinogen oxidase, mitochondrial, domain 2"/>
    <property type="match status" value="1"/>
</dbReference>
<keyword evidence="2 6" id="KW-0285">Flavoprotein</keyword>
<comment type="pathway">
    <text evidence="6">Porphyrin-containing compound metabolism; protoheme biosynthesis.</text>
</comment>
<sequence>MTIGIIGAGISGLTVAYELQKRGIDYRLWEAASQPGGYIQSRWEGPVTADNPDHGKYLCEIGPNSLLGDADLLAWLDDLGLTPDITFSRPVSKARYIFRAGKYRQLPSGPLSLLFGPFGEPSFFSWKTKLAIFRERNNKTLSPPGETLADFFRRRFSSEIVDYALGPFVAGIYAGDPEQLLVSETFPVLLTYEKEYGSVLRGLIKNQSATGRRQSFSFRDGMQMLPNALAANLTNLSLNDAVQSISQANGGWQVETRGGTQFVDQLILAVGTDAAARLVEPYDADFARSLRQVIYPPMTAVHSVYKRADVRHPLNGFGGLNPKIEGRFAAGHIWSSSIFEGRCPADEVLFTTFVGGQTSARNTQFPDDVLADNVHQELVNGFGISASKPVFRKVSRWERAIPQYDAGIVAVKQPVQAAEADQLFVCANWYGGVSLSDCIGKAKRLAAQLADSLQINNF</sequence>
<dbReference type="InterPro" id="IPR002937">
    <property type="entry name" value="Amino_oxidase"/>
</dbReference>
<dbReference type="Pfam" id="PF01593">
    <property type="entry name" value="Amino_oxidase"/>
    <property type="match status" value="1"/>
</dbReference>
<evidence type="ECO:0000256" key="1">
    <source>
        <dbReference type="ARBA" id="ARBA00001974"/>
    </source>
</evidence>
<name>A0A0E3V5J8_9BACT</name>
<reference evidence="8 9" key="1">
    <citation type="journal article" date="2014" name="Curr. Microbiol.">
        <title>Spirosoma radiotolerans sp. nov., a gamma-radiation-resistant bacterium isolated from gamma ray-irradiated soil.</title>
        <authorList>
            <person name="Lee J.J."/>
            <person name="Srinivasan S."/>
            <person name="Lim S."/>
            <person name="Joe M."/>
            <person name="Im S."/>
            <person name="Bae S.I."/>
            <person name="Park K.R."/>
            <person name="Han J.H."/>
            <person name="Park S.H."/>
            <person name="Joo B.M."/>
            <person name="Park S.J."/>
            <person name="Kim M.K."/>
        </authorList>
    </citation>
    <scope>NUCLEOTIDE SEQUENCE [LARGE SCALE GENOMIC DNA]</scope>
    <source>
        <strain evidence="8 9">DG5A</strain>
    </source>
</reference>